<evidence type="ECO:0008006" key="3">
    <source>
        <dbReference type="Google" id="ProtNLM"/>
    </source>
</evidence>
<dbReference type="AlphaFoldDB" id="A0A7J6SX69"/>
<sequence>NRMTLQQPFTRWMGWSQSVVAASVSLVIPRRRAAVESIFADWRLLRRTTAFAREVDCLQSLIDAGVRAKALRRWRSVTVLDKLAGRRVSCAQERAFLGWRKQQTVERWNSTWPRRAGFDCLHAWRRWYKRQVARRRAAQTQREFHWAHLRLLVIQGWSSAVEYKKGVAEKGRLCRAGSGDSLDGRLLATAWRRWTRSFENIRELWREVETAITARFTGKRLAEVAAAWAGYVVKQKLSRETLRERAHLKPTRRALLAWLQLTRAVALSRTWEAIRASRLAGRCLTIWSDFYREQRRCLQHAYEVRQKQRMRHFERWYRATRATRVGERVELILKWSKLLRAFNWWKDLSSGRRNQRSLRCLFRLWKSLARGSSRLSQLAERIKTARQRSITRRALHAWANSSSTPSGHGSQRSIDPTALSAQYSEHAKRLVELVTDRVTLDWSEIQRSAPPSHRPPRRLSRSLDDWQRLAGHLGDAAAWELCGTSKLLRG</sequence>
<comment type="caution">
    <text evidence="1">The sequence shown here is derived from an EMBL/GenBank/DDBJ whole genome shotgun (WGS) entry which is preliminary data.</text>
</comment>
<name>A0A7J6SX69_PEROL</name>
<proteinExistence type="predicted"/>
<keyword evidence="2" id="KW-1185">Reference proteome</keyword>
<evidence type="ECO:0000313" key="2">
    <source>
        <dbReference type="Proteomes" id="UP000553632"/>
    </source>
</evidence>
<evidence type="ECO:0000313" key="1">
    <source>
        <dbReference type="EMBL" id="KAF4737337.1"/>
    </source>
</evidence>
<reference evidence="1 2" key="1">
    <citation type="submission" date="2020-04" db="EMBL/GenBank/DDBJ databases">
        <title>Perkinsus olseni comparative genomics.</title>
        <authorList>
            <person name="Bogema D.R."/>
        </authorList>
    </citation>
    <scope>NUCLEOTIDE SEQUENCE [LARGE SCALE GENOMIC DNA]</scope>
    <source>
        <strain evidence="1 2">ATCC PRA-207</strain>
    </source>
</reference>
<feature type="non-terminal residue" evidence="1">
    <location>
        <position position="1"/>
    </location>
</feature>
<dbReference type="EMBL" id="JABANO010015161">
    <property type="protein sequence ID" value="KAF4737337.1"/>
    <property type="molecule type" value="Genomic_DNA"/>
</dbReference>
<protein>
    <recommendedName>
        <fullName evidence="3">Sfi1 spindle body domain-containing protein</fullName>
    </recommendedName>
</protein>
<organism evidence="1 2">
    <name type="scientific">Perkinsus olseni</name>
    <name type="common">Perkinsus atlanticus</name>
    <dbReference type="NCBI Taxonomy" id="32597"/>
    <lineage>
        <taxon>Eukaryota</taxon>
        <taxon>Sar</taxon>
        <taxon>Alveolata</taxon>
        <taxon>Perkinsozoa</taxon>
        <taxon>Perkinsea</taxon>
        <taxon>Perkinsida</taxon>
        <taxon>Perkinsidae</taxon>
        <taxon>Perkinsus</taxon>
    </lineage>
</organism>
<accession>A0A7J6SX69</accession>
<dbReference type="Proteomes" id="UP000553632">
    <property type="component" value="Unassembled WGS sequence"/>
</dbReference>
<feature type="non-terminal residue" evidence="1">
    <location>
        <position position="490"/>
    </location>
</feature>
<gene>
    <name evidence="1" type="ORF">FOZ63_003508</name>
</gene>